<dbReference type="CDD" id="cd04301">
    <property type="entry name" value="NAT_SF"/>
    <property type="match status" value="1"/>
</dbReference>
<sequence>MIHWLIQQLTKFKTRLSGKHLVTPTMPKIMEQLDWQAKTHPEGFILRLCHQSDLEFFEQIEKQTYDGYLAWRKADFLNDWRKNPYALYLVIELQGKLVGVITGRVLYRDSHISQLMVLPRYQSKGLGQWLVSEWLSIAKQFKTKQITLEVRESNQRAQKLYQKMGFQVINQRENYYYNNHETALIMCRREKE</sequence>
<feature type="domain" description="N-acetyltransferase" evidence="1">
    <location>
        <begin position="44"/>
        <end position="191"/>
    </location>
</feature>
<evidence type="ECO:0000313" key="2">
    <source>
        <dbReference type="EMBL" id="SJZ41191.1"/>
    </source>
</evidence>
<dbReference type="SUPFAM" id="SSF55729">
    <property type="entry name" value="Acyl-CoA N-acyltransferases (Nat)"/>
    <property type="match status" value="1"/>
</dbReference>
<accession>A0A1T4KFL6</accession>
<proteinExistence type="predicted"/>
<protein>
    <submittedName>
        <fullName evidence="2">Ribosomal-protein-alanine N-acetyltransferase</fullName>
    </submittedName>
</protein>
<evidence type="ECO:0000259" key="1">
    <source>
        <dbReference type="PROSITE" id="PS51186"/>
    </source>
</evidence>
<dbReference type="RefSeq" id="WP_078755516.1">
    <property type="nucleotide sequence ID" value="NZ_FUWO01000004.1"/>
</dbReference>
<dbReference type="InterPro" id="IPR016181">
    <property type="entry name" value="Acyl_CoA_acyltransferase"/>
</dbReference>
<dbReference type="OrthoDB" id="9794566at2"/>
<dbReference type="PANTHER" id="PTHR43072:SF60">
    <property type="entry name" value="L-2,4-DIAMINOBUTYRIC ACID ACETYLTRANSFERASE"/>
    <property type="match status" value="1"/>
</dbReference>
<dbReference type="InterPro" id="IPR000182">
    <property type="entry name" value="GNAT_dom"/>
</dbReference>
<dbReference type="Gene3D" id="3.40.630.30">
    <property type="match status" value="1"/>
</dbReference>
<reference evidence="3" key="1">
    <citation type="submission" date="2017-02" db="EMBL/GenBank/DDBJ databases">
        <authorList>
            <person name="Varghese N."/>
            <person name="Submissions S."/>
        </authorList>
    </citation>
    <scope>NUCLEOTIDE SEQUENCE [LARGE SCALE GENOMIC DNA]</scope>
    <source>
        <strain evidence="3">DSM 15739</strain>
    </source>
</reference>
<dbReference type="STRING" id="1121925.SAMN02746011_00725"/>
<dbReference type="PROSITE" id="PS51186">
    <property type="entry name" value="GNAT"/>
    <property type="match status" value="1"/>
</dbReference>
<dbReference type="NCBIfam" id="TIGR01575">
    <property type="entry name" value="rimI"/>
    <property type="match status" value="1"/>
</dbReference>
<keyword evidence="2" id="KW-0808">Transferase</keyword>
<dbReference type="EMBL" id="FUWO01000004">
    <property type="protein sequence ID" value="SJZ41191.1"/>
    <property type="molecule type" value="Genomic_DNA"/>
</dbReference>
<dbReference type="AlphaFoldDB" id="A0A1T4KFL6"/>
<dbReference type="Proteomes" id="UP000189941">
    <property type="component" value="Unassembled WGS sequence"/>
</dbReference>
<gene>
    <name evidence="2" type="ORF">SAMN02746011_00725</name>
</gene>
<dbReference type="Pfam" id="PF00583">
    <property type="entry name" value="Acetyltransf_1"/>
    <property type="match status" value="1"/>
</dbReference>
<dbReference type="GO" id="GO:0008080">
    <property type="term" value="F:N-acetyltransferase activity"/>
    <property type="evidence" value="ECO:0007669"/>
    <property type="project" value="InterPro"/>
</dbReference>
<evidence type="ECO:0000313" key="3">
    <source>
        <dbReference type="Proteomes" id="UP000189941"/>
    </source>
</evidence>
<dbReference type="InterPro" id="IPR006464">
    <property type="entry name" value="AcTrfase_RimI/Ard1"/>
</dbReference>
<organism evidence="2 3">
    <name type="scientific">Globicatella sulfidifaciens DSM 15739</name>
    <dbReference type="NCBI Taxonomy" id="1121925"/>
    <lineage>
        <taxon>Bacteria</taxon>
        <taxon>Bacillati</taxon>
        <taxon>Bacillota</taxon>
        <taxon>Bacilli</taxon>
        <taxon>Lactobacillales</taxon>
        <taxon>Aerococcaceae</taxon>
        <taxon>Globicatella</taxon>
    </lineage>
</organism>
<name>A0A1T4KFL6_9LACT</name>
<dbReference type="PANTHER" id="PTHR43072">
    <property type="entry name" value="N-ACETYLTRANSFERASE"/>
    <property type="match status" value="1"/>
</dbReference>
<keyword evidence="3" id="KW-1185">Reference proteome</keyword>